<evidence type="ECO:0000313" key="3">
    <source>
        <dbReference type="EMBL" id="GLV69099.1"/>
    </source>
</evidence>
<evidence type="ECO:0000313" key="4">
    <source>
        <dbReference type="Proteomes" id="UP001058167"/>
    </source>
</evidence>
<dbReference type="SUPFAM" id="SSF46785">
    <property type="entry name" value="Winged helix' DNA-binding domain"/>
    <property type="match status" value="1"/>
</dbReference>
<dbReference type="InterPro" id="IPR050950">
    <property type="entry name" value="HTH-type_LysR_regulators"/>
</dbReference>
<keyword evidence="4" id="KW-1185">Reference proteome</keyword>
<sequence length="65" mass="7224">MDLNALNMFVMAARSGSLTAVARENNILLPTLSRRIQDLEKELKVLLLERTAKGCRVTDAGQPRL</sequence>
<organism evidence="3 5">
    <name type="scientific">Pectobacterium carotovorum subsp. carotovorum</name>
    <name type="common">Erwinia carotovora subsp. carotovora</name>
    <dbReference type="NCBI Taxonomy" id="555"/>
    <lineage>
        <taxon>Bacteria</taxon>
        <taxon>Pseudomonadati</taxon>
        <taxon>Pseudomonadota</taxon>
        <taxon>Gammaproteobacteria</taxon>
        <taxon>Enterobacterales</taxon>
        <taxon>Pectobacteriaceae</taxon>
        <taxon>Pectobacterium</taxon>
    </lineage>
</organism>
<dbReference type="Pfam" id="PF00126">
    <property type="entry name" value="HTH_1"/>
    <property type="match status" value="1"/>
</dbReference>
<name>A0AAI9L0Z3_PECCC</name>
<dbReference type="Proteomes" id="UP001058167">
    <property type="component" value="Unassembled WGS sequence"/>
</dbReference>
<dbReference type="AlphaFoldDB" id="A0AAI9L0Z3"/>
<dbReference type="RefSeq" id="WP_261865834.1">
    <property type="nucleotide sequence ID" value="NZ_BRLF01000002.1"/>
</dbReference>
<proteinExistence type="predicted"/>
<dbReference type="Gene3D" id="1.10.10.10">
    <property type="entry name" value="Winged helix-like DNA-binding domain superfamily/Winged helix DNA-binding domain"/>
    <property type="match status" value="1"/>
</dbReference>
<dbReference type="PANTHER" id="PTHR30419:SF8">
    <property type="entry name" value="NITROGEN ASSIMILATION TRANSCRIPTIONAL ACTIVATOR-RELATED"/>
    <property type="match status" value="1"/>
</dbReference>
<dbReference type="EMBL" id="BSRL01000002">
    <property type="protein sequence ID" value="GLV69099.1"/>
    <property type="molecule type" value="Genomic_DNA"/>
</dbReference>
<comment type="caution">
    <text evidence="3">The sequence shown here is derived from an EMBL/GenBank/DDBJ whole genome shotgun (WGS) entry which is preliminary data.</text>
</comment>
<dbReference type="InterPro" id="IPR036390">
    <property type="entry name" value="WH_DNA-bd_sf"/>
</dbReference>
<protein>
    <recommendedName>
        <fullName evidence="1">HTH lysR-type domain-containing protein</fullName>
    </recommendedName>
</protein>
<dbReference type="EMBL" id="BRLF01000002">
    <property type="protein sequence ID" value="GKX46127.1"/>
    <property type="molecule type" value="Genomic_DNA"/>
</dbReference>
<reference evidence="2" key="1">
    <citation type="submission" date="2022-06" db="EMBL/GenBank/DDBJ databases">
        <title>Draft genome sequences of Pectobacterium carotovorum subsp. carotovorum str. NBRC12380.</title>
        <authorList>
            <person name="Wakabayashi Y."/>
            <person name="Kojima K."/>
        </authorList>
    </citation>
    <scope>NUCLEOTIDE SEQUENCE</scope>
    <source>
        <strain evidence="2">NBRC 12380</strain>
    </source>
</reference>
<dbReference type="GO" id="GO:0003700">
    <property type="term" value="F:DNA-binding transcription factor activity"/>
    <property type="evidence" value="ECO:0007669"/>
    <property type="project" value="InterPro"/>
</dbReference>
<dbReference type="InterPro" id="IPR000847">
    <property type="entry name" value="LysR_HTH_N"/>
</dbReference>
<reference evidence="3" key="2">
    <citation type="submission" date="2023-02" db="EMBL/GenBank/DDBJ databases">
        <title>Pectobacterium carotovorum subsp. carotovorum NBRC 12380.</title>
        <authorList>
            <person name="Ichikawa N."/>
            <person name="Sato H."/>
            <person name="Tonouchi N."/>
        </authorList>
    </citation>
    <scope>NUCLEOTIDE SEQUENCE</scope>
    <source>
        <strain evidence="3">NBRC 12380</strain>
    </source>
</reference>
<gene>
    <name evidence="3" type="ORF">Pcaca03_15430</name>
    <name evidence="2" type="ORF">SOASR016_08790</name>
</gene>
<dbReference type="InterPro" id="IPR036388">
    <property type="entry name" value="WH-like_DNA-bd_sf"/>
</dbReference>
<evidence type="ECO:0000259" key="1">
    <source>
        <dbReference type="PROSITE" id="PS50931"/>
    </source>
</evidence>
<evidence type="ECO:0000313" key="2">
    <source>
        <dbReference type="EMBL" id="GKX46127.1"/>
    </source>
</evidence>
<feature type="domain" description="HTH lysR-type" evidence="1">
    <location>
        <begin position="1"/>
        <end position="58"/>
    </location>
</feature>
<accession>A0AAI9L0Z3</accession>
<dbReference type="GO" id="GO:0005829">
    <property type="term" value="C:cytosol"/>
    <property type="evidence" value="ECO:0007669"/>
    <property type="project" value="TreeGrafter"/>
</dbReference>
<dbReference type="PANTHER" id="PTHR30419">
    <property type="entry name" value="HTH-TYPE TRANSCRIPTIONAL REGULATOR YBHD"/>
    <property type="match status" value="1"/>
</dbReference>
<evidence type="ECO:0000313" key="5">
    <source>
        <dbReference type="Proteomes" id="UP001165145"/>
    </source>
</evidence>
<dbReference type="Proteomes" id="UP001165145">
    <property type="component" value="Unassembled WGS sequence"/>
</dbReference>
<dbReference type="PROSITE" id="PS50931">
    <property type="entry name" value="HTH_LYSR"/>
    <property type="match status" value="1"/>
</dbReference>